<evidence type="ECO:0000313" key="1">
    <source>
        <dbReference type="EMBL" id="KAJ9662801.1"/>
    </source>
</evidence>
<protein>
    <submittedName>
        <fullName evidence="1">Uncharacterized protein</fullName>
    </submittedName>
</protein>
<sequence>MNYDNGYASYGYSQPYAHQNTAYPTSNSDQSHYGGPQYTQYQDTTYQQQSQHTLDAFYIPNSGQQNSWGASSNNSMGSQPYGFDTSQHSGFHPAFNAQSTPAQCTCGFYNGHHVPPCPHYHNGQGNNSNPTTFGYNTADTQSYSGYNQQINTPTYDPHSMDVPGGLSPNYSPTVSNSATPAPMPLPSPTVTLPTPTTPAQASPPQPVAPQKLSSGKTHHKSGLAAAWTGAVAGVGSLGAGIGQLFRNAD</sequence>
<reference evidence="1" key="1">
    <citation type="submission" date="2022-10" db="EMBL/GenBank/DDBJ databases">
        <title>Culturing micro-colonial fungi from biological soil crusts in the Mojave desert and describing Neophaeococcomyces mojavensis, and introducing the new genera and species Taxawa tesnikishii.</title>
        <authorList>
            <person name="Kurbessoian T."/>
            <person name="Stajich J.E."/>
        </authorList>
    </citation>
    <scope>NUCLEOTIDE SEQUENCE</scope>
    <source>
        <strain evidence="1">JES_112</strain>
    </source>
</reference>
<comment type="caution">
    <text evidence="1">The sequence shown here is derived from an EMBL/GenBank/DDBJ whole genome shotgun (WGS) entry which is preliminary data.</text>
</comment>
<dbReference type="EMBL" id="JAPDRQ010000013">
    <property type="protein sequence ID" value="KAJ9662801.1"/>
    <property type="molecule type" value="Genomic_DNA"/>
</dbReference>
<proteinExistence type="predicted"/>
<name>A0ACC3AHP4_9EURO</name>
<accession>A0ACC3AHP4</accession>
<organism evidence="1 2">
    <name type="scientific">Neophaeococcomyces mojaviensis</name>
    <dbReference type="NCBI Taxonomy" id="3383035"/>
    <lineage>
        <taxon>Eukaryota</taxon>
        <taxon>Fungi</taxon>
        <taxon>Dikarya</taxon>
        <taxon>Ascomycota</taxon>
        <taxon>Pezizomycotina</taxon>
        <taxon>Eurotiomycetes</taxon>
        <taxon>Chaetothyriomycetidae</taxon>
        <taxon>Chaetothyriales</taxon>
        <taxon>Chaetothyriales incertae sedis</taxon>
        <taxon>Neophaeococcomyces</taxon>
    </lineage>
</organism>
<dbReference type="Proteomes" id="UP001172386">
    <property type="component" value="Unassembled WGS sequence"/>
</dbReference>
<evidence type="ECO:0000313" key="2">
    <source>
        <dbReference type="Proteomes" id="UP001172386"/>
    </source>
</evidence>
<gene>
    <name evidence="1" type="ORF">H2198_001253</name>
</gene>
<keyword evidence="2" id="KW-1185">Reference proteome</keyword>